<reference evidence="9 10" key="1">
    <citation type="journal article" date="2016" name="Nat. Commun.">
        <title>Thousands of microbial genomes shed light on interconnected biogeochemical processes in an aquifer system.</title>
        <authorList>
            <person name="Anantharaman K."/>
            <person name="Brown C.T."/>
            <person name="Hug L.A."/>
            <person name="Sharon I."/>
            <person name="Castelle C.J."/>
            <person name="Probst A.J."/>
            <person name="Thomas B.C."/>
            <person name="Singh A."/>
            <person name="Wilkins M.J."/>
            <person name="Karaoz U."/>
            <person name="Brodie E.L."/>
            <person name="Williams K.H."/>
            <person name="Hubbard S.S."/>
            <person name="Banfield J.F."/>
        </authorList>
    </citation>
    <scope>NUCLEOTIDE SEQUENCE [LARGE SCALE GENOMIC DNA]</scope>
</reference>
<evidence type="ECO:0000313" key="9">
    <source>
        <dbReference type="EMBL" id="OGH67605.1"/>
    </source>
</evidence>
<proteinExistence type="inferred from homology"/>
<dbReference type="Proteomes" id="UP000176532">
    <property type="component" value="Unassembled WGS sequence"/>
</dbReference>
<evidence type="ECO:0000256" key="2">
    <source>
        <dbReference type="ARBA" id="ARBA00012637"/>
    </source>
</evidence>
<organism evidence="9 10">
    <name type="scientific">Candidatus Magasanikbacteria bacterium RIFCSPHIGHO2_02_FULL_50_9b</name>
    <dbReference type="NCBI Taxonomy" id="1798682"/>
    <lineage>
        <taxon>Bacteria</taxon>
        <taxon>Candidatus Magasanikiibacteriota</taxon>
    </lineage>
</organism>
<dbReference type="EMBL" id="MFQD01000040">
    <property type="protein sequence ID" value="OGH67605.1"/>
    <property type="molecule type" value="Genomic_DNA"/>
</dbReference>
<dbReference type="PRINTS" id="PR00368">
    <property type="entry name" value="FADPNR"/>
</dbReference>
<evidence type="ECO:0000256" key="3">
    <source>
        <dbReference type="ARBA" id="ARBA00022630"/>
    </source>
</evidence>
<dbReference type="PANTHER" id="PTHR43706">
    <property type="entry name" value="NADH DEHYDROGENASE"/>
    <property type="match status" value="1"/>
</dbReference>
<evidence type="ECO:0000256" key="7">
    <source>
        <dbReference type="ARBA" id="ARBA00047599"/>
    </source>
</evidence>
<dbReference type="AlphaFoldDB" id="A0A1F6M7K4"/>
<feature type="domain" description="FAD/NAD(P)-binding" evidence="8">
    <location>
        <begin position="3"/>
        <end position="323"/>
    </location>
</feature>
<dbReference type="Gene3D" id="3.50.50.100">
    <property type="match status" value="1"/>
</dbReference>
<evidence type="ECO:0000256" key="4">
    <source>
        <dbReference type="ARBA" id="ARBA00022827"/>
    </source>
</evidence>
<dbReference type="STRING" id="1798682.A3C15_01480"/>
<dbReference type="SUPFAM" id="SSF51905">
    <property type="entry name" value="FAD/NAD(P)-binding domain"/>
    <property type="match status" value="2"/>
</dbReference>
<evidence type="ECO:0000256" key="5">
    <source>
        <dbReference type="ARBA" id="ARBA00023002"/>
    </source>
</evidence>
<dbReference type="PANTHER" id="PTHR43706:SF47">
    <property type="entry name" value="EXTERNAL NADH-UBIQUINONE OXIDOREDUCTASE 1, MITOCHONDRIAL-RELATED"/>
    <property type="match status" value="1"/>
</dbReference>
<keyword evidence="4" id="KW-0274">FAD</keyword>
<keyword evidence="5" id="KW-0560">Oxidoreductase</keyword>
<comment type="caution">
    <text evidence="9">The sequence shown here is derived from an EMBL/GenBank/DDBJ whole genome shotgun (WGS) entry which is preliminary data.</text>
</comment>
<keyword evidence="6" id="KW-0520">NAD</keyword>
<evidence type="ECO:0000259" key="8">
    <source>
        <dbReference type="Pfam" id="PF07992"/>
    </source>
</evidence>
<dbReference type="Pfam" id="PF07992">
    <property type="entry name" value="Pyr_redox_2"/>
    <property type="match status" value="1"/>
</dbReference>
<dbReference type="GO" id="GO:0050136">
    <property type="term" value="F:NADH dehydrogenase (quinone) (non-electrogenic) activity"/>
    <property type="evidence" value="ECO:0007669"/>
    <property type="project" value="UniProtKB-EC"/>
</dbReference>
<dbReference type="InterPro" id="IPR045024">
    <property type="entry name" value="NDH-2"/>
</dbReference>
<dbReference type="EC" id="1.6.5.9" evidence="2"/>
<keyword evidence="3" id="KW-0285">Flavoprotein</keyword>
<gene>
    <name evidence="9" type="ORF">A3C15_01480</name>
</gene>
<accession>A0A1F6M7K4</accession>
<name>A0A1F6M7K4_9BACT</name>
<comment type="catalytic activity">
    <reaction evidence="7">
        <text>a quinone + NADH + H(+) = a quinol + NAD(+)</text>
        <dbReference type="Rhea" id="RHEA:46160"/>
        <dbReference type="ChEBI" id="CHEBI:15378"/>
        <dbReference type="ChEBI" id="CHEBI:24646"/>
        <dbReference type="ChEBI" id="CHEBI:57540"/>
        <dbReference type="ChEBI" id="CHEBI:57945"/>
        <dbReference type="ChEBI" id="CHEBI:132124"/>
        <dbReference type="EC" id="1.6.5.9"/>
    </reaction>
</comment>
<evidence type="ECO:0000256" key="1">
    <source>
        <dbReference type="ARBA" id="ARBA00005272"/>
    </source>
</evidence>
<comment type="similarity">
    <text evidence="1">Belongs to the NADH dehydrogenase family.</text>
</comment>
<evidence type="ECO:0000256" key="6">
    <source>
        <dbReference type="ARBA" id="ARBA00023027"/>
    </source>
</evidence>
<protein>
    <recommendedName>
        <fullName evidence="2">NADH:ubiquinone reductase (non-electrogenic)</fullName>
        <ecNumber evidence="2">1.6.5.9</ecNumber>
    </recommendedName>
</protein>
<dbReference type="InterPro" id="IPR036188">
    <property type="entry name" value="FAD/NAD-bd_sf"/>
</dbReference>
<evidence type="ECO:0000313" key="10">
    <source>
        <dbReference type="Proteomes" id="UP000176532"/>
    </source>
</evidence>
<dbReference type="InterPro" id="IPR023753">
    <property type="entry name" value="FAD/NAD-binding_dom"/>
</dbReference>
<sequence length="411" mass="45878">MKKIVILGGGFGGTEFYRVAHRALHGSPDVLFRLVSRWNYFLFYPMLHEVATGSVERSHITQPLREVIDCCIESFTQAEITNINFGTRTIATSRGEISYDYLVVALGAQPNFFGIPGVDEHCISFKSIADAVAVRNHVIRHFEAAAHERDGARRRQLLSFVIVGGGPTGVELAGQLADLLYHEMKDLYPEIDADEIAITLVDAGDRLLKQHHPELGHTALERLQQMHVRVKLNTRVTGCEPHALHLGDGEHLHGEMRVWAAGNRSALTEIIAPEFLTDRGLLRTKNTLQLDGHPEVFVAGDNMEIIEPTATSVPQTAQAATAAAQHAAKNFVALLRNEPLTPFRYHPKGDIVPVGDWFAVAEIKSFRFFGAIAWVMRRVTFIHRLSSKINRLKVTIDWALHTVLRRDTSEL</sequence>